<dbReference type="InterPro" id="IPR030465">
    <property type="entry name" value="CEP131"/>
</dbReference>
<feature type="region of interest" description="Disordered" evidence="1">
    <location>
        <begin position="738"/>
        <end position="772"/>
    </location>
</feature>
<comment type="caution">
    <text evidence="2">The sequence shown here is derived from an EMBL/GenBank/DDBJ whole genome shotgun (WGS) entry which is preliminary data.</text>
</comment>
<feature type="region of interest" description="Disordered" evidence="1">
    <location>
        <begin position="126"/>
        <end position="324"/>
    </location>
</feature>
<feature type="compositionally biased region" description="Basic and acidic residues" evidence="1">
    <location>
        <begin position="159"/>
        <end position="290"/>
    </location>
</feature>
<evidence type="ECO:0000313" key="3">
    <source>
        <dbReference type="Proteomes" id="UP000815325"/>
    </source>
</evidence>
<evidence type="ECO:0000313" key="2">
    <source>
        <dbReference type="EMBL" id="KAF5836637.1"/>
    </source>
</evidence>
<feature type="compositionally biased region" description="Low complexity" evidence="1">
    <location>
        <begin position="11"/>
        <end position="29"/>
    </location>
</feature>
<feature type="region of interest" description="Disordered" evidence="1">
    <location>
        <begin position="574"/>
        <end position="596"/>
    </location>
</feature>
<feature type="compositionally biased region" description="Low complexity" evidence="1">
    <location>
        <begin position="144"/>
        <end position="158"/>
    </location>
</feature>
<feature type="region of interest" description="Disordered" evidence="1">
    <location>
        <begin position="1"/>
        <end position="84"/>
    </location>
</feature>
<accession>A0ABQ7GPU8</accession>
<name>A0ABQ7GPU8_DUNSA</name>
<protein>
    <submittedName>
        <fullName evidence="2">Uncharacterized protein</fullName>
    </submittedName>
</protein>
<dbReference type="Proteomes" id="UP000815325">
    <property type="component" value="Unassembled WGS sequence"/>
</dbReference>
<proteinExistence type="predicted"/>
<feature type="compositionally biased region" description="Low complexity" evidence="1">
    <location>
        <begin position="761"/>
        <end position="770"/>
    </location>
</feature>
<organism evidence="2 3">
    <name type="scientific">Dunaliella salina</name>
    <name type="common">Green alga</name>
    <name type="synonym">Protococcus salinus</name>
    <dbReference type="NCBI Taxonomy" id="3046"/>
    <lineage>
        <taxon>Eukaryota</taxon>
        <taxon>Viridiplantae</taxon>
        <taxon>Chlorophyta</taxon>
        <taxon>core chlorophytes</taxon>
        <taxon>Chlorophyceae</taxon>
        <taxon>CS clade</taxon>
        <taxon>Chlamydomonadales</taxon>
        <taxon>Dunaliellaceae</taxon>
        <taxon>Dunaliella</taxon>
    </lineage>
</organism>
<dbReference type="PANTHER" id="PTHR31540:SF1">
    <property type="entry name" value="CENTROSOMAL PROTEIN OF 131 KDA"/>
    <property type="match status" value="1"/>
</dbReference>
<evidence type="ECO:0000256" key="1">
    <source>
        <dbReference type="SAM" id="MobiDB-lite"/>
    </source>
</evidence>
<gene>
    <name evidence="2" type="ORF">DUNSADRAFT_5631</name>
</gene>
<reference evidence="2" key="1">
    <citation type="submission" date="2017-08" db="EMBL/GenBank/DDBJ databases">
        <authorList>
            <person name="Polle J.E."/>
            <person name="Barry K."/>
            <person name="Cushman J."/>
            <person name="Schmutz J."/>
            <person name="Tran D."/>
            <person name="Hathwaick L.T."/>
            <person name="Yim W.C."/>
            <person name="Jenkins J."/>
            <person name="Mckie-Krisberg Z.M."/>
            <person name="Prochnik S."/>
            <person name="Lindquist E."/>
            <person name="Dockter R.B."/>
            <person name="Adam C."/>
            <person name="Molina H."/>
            <person name="Bunkerborg J."/>
            <person name="Jin E."/>
            <person name="Buchheim M."/>
            <person name="Magnuson J."/>
        </authorList>
    </citation>
    <scope>NUCLEOTIDE SEQUENCE</scope>
    <source>
        <strain evidence="2">CCAP 19/18</strain>
    </source>
</reference>
<keyword evidence="3" id="KW-1185">Reference proteome</keyword>
<feature type="compositionally biased region" description="Pro residues" evidence="1">
    <location>
        <begin position="59"/>
        <end position="73"/>
    </location>
</feature>
<feature type="compositionally biased region" description="Polar residues" evidence="1">
    <location>
        <begin position="313"/>
        <end position="324"/>
    </location>
</feature>
<feature type="compositionally biased region" description="Low complexity" evidence="1">
    <location>
        <begin position="291"/>
        <end position="300"/>
    </location>
</feature>
<feature type="region of interest" description="Disordered" evidence="1">
    <location>
        <begin position="509"/>
        <end position="544"/>
    </location>
</feature>
<dbReference type="EMBL" id="MU069650">
    <property type="protein sequence ID" value="KAF5836637.1"/>
    <property type="molecule type" value="Genomic_DNA"/>
</dbReference>
<dbReference type="PANTHER" id="PTHR31540">
    <property type="entry name" value="CENTROSOMAL PROTEIN OF 131 KDA"/>
    <property type="match status" value="1"/>
</dbReference>
<feature type="region of interest" description="Disordered" evidence="1">
    <location>
        <begin position="684"/>
        <end position="726"/>
    </location>
</feature>
<sequence>MQTPRCALATPVHAQPSHHQQHQQPYQQGQVGGTSMGPGAPQSSMKLVGIGAADAYAPTPAPPPHPSCKPIPPAVAGGGSEGEARKGWLGVAKVEEGEEELSYEEQRAVLWQRRHGSLLPHVQQLQQQQRESLLEEQNQREQEALAVKQQQQQQQAREQALKEQQAREQALEEQQAKDQAHKEQQAKEKALKEQQAREEALKEQHAKEQALREVHAKEQALREQQAREQVLKEQHAREHALKEQHAREQVLKEQHAKEQALREQHAKEQALREQQAKDQALREQQAREQQQRQQQQMQQMHEPGTWGLGSGHTGSAQGSSTACAEPTVTINTRAAFDAMNDIFGDEAGSRVQAEIREACKEGGGGQALVQAALSALPASALARTPSLSATLGLQHQAGHAGFAGGSGATNTAAAGSGGIADVGGPISRRCSAPDSSGNAPKRAALEPTVTINTRAAFDAMNDMFGDGGGGGGAAVYNLQQQDDTMARLPSLTLPSKPISAMDVCRLANSRTSAARSAGGRPSLLPPQQQQQPPPPPHLRDDTTTTDLWGARSTAEGQEDALRPDTEFLTRGLSASLAGGSRPGQRGNSRRSSIGLPGLSTAGVSTLYGGLSAGGVGGGGGMGMYEDTVCMSLGPMPVAVAPAAGGLRERQLPQRLTDGASCQAPPHQQHQQQVAPPAMGLYEDTEFFSGGDLGVGPPAPVPNHRAPLASQPQQPPPHQLPLGPSCVSAVSTANAGAQLSGKEAGGKGLQAHAVPFSEPKLQQQQQQQQQQEVPAKVLQQCSVHAAGVGHGDKENAVQP</sequence>